<dbReference type="RefSeq" id="WP_043749143.1">
    <property type="nucleotide sequence ID" value="NZ_AQQX01000004.1"/>
</dbReference>
<evidence type="ECO:0000313" key="3">
    <source>
        <dbReference type="Proteomes" id="UP000030004"/>
    </source>
</evidence>
<evidence type="ECO:0000259" key="1">
    <source>
        <dbReference type="Pfam" id="PF07700"/>
    </source>
</evidence>
<dbReference type="EMBL" id="AQQX01000004">
    <property type="protein sequence ID" value="KGM48402.1"/>
    <property type="molecule type" value="Genomic_DNA"/>
</dbReference>
<accession>A0A0A0EGW1</accession>
<keyword evidence="3" id="KW-1185">Reference proteome</keyword>
<dbReference type="Proteomes" id="UP000030004">
    <property type="component" value="Unassembled WGS sequence"/>
</dbReference>
<dbReference type="PANTHER" id="PTHR45655">
    <property type="entry name" value="GUANYLATE CYCLASE SOLUBLE SUBUNIT BETA-2"/>
    <property type="match status" value="1"/>
</dbReference>
<dbReference type="GO" id="GO:0020037">
    <property type="term" value="F:heme binding"/>
    <property type="evidence" value="ECO:0007669"/>
    <property type="project" value="InterPro"/>
</dbReference>
<reference evidence="2 3" key="1">
    <citation type="journal article" date="2015" name="Antonie Van Leeuwenhoek">
        <title>Pseudooceanicola atlanticus gen. nov. sp. nov., isolated from surface seawater of the Atlantic Ocean and reclassification of Oceanicola batsensis, Oceanicola marinus, Oceanicola nitratireducens, Oceanicola nanhaiensis, Oceanicola antarcticus and Oceanicola flagellatus, as Pseudooceanicola batsensis comb. nov., Pseudooceanicola marinus comb. nov., Pseudooceanicola nitratireducens comb. nov., Pseudooceanicola nanhaiensis comb. nov., Pseudooceanicola antarcticus comb. nov., and Pseudooceanicola flagellatus comb. nov.</title>
        <authorList>
            <person name="Lai Q."/>
            <person name="Li G."/>
            <person name="Liu X."/>
            <person name="Du Y."/>
            <person name="Sun F."/>
            <person name="Shao Z."/>
        </authorList>
    </citation>
    <scope>NUCLEOTIDE SEQUENCE [LARGE SCALE GENOMIC DNA]</scope>
    <source>
        <strain evidence="2 3">22II-s11g</strain>
    </source>
</reference>
<dbReference type="InterPro" id="IPR024096">
    <property type="entry name" value="NO_sig/Golgi_transp_ligand-bd"/>
</dbReference>
<dbReference type="Pfam" id="PF07700">
    <property type="entry name" value="HNOB"/>
    <property type="match status" value="1"/>
</dbReference>
<proteinExistence type="predicted"/>
<dbReference type="PANTHER" id="PTHR45655:SF13">
    <property type="entry name" value="SOLUBLE GUANYLATE CYCLASE GCY-32-RELATED"/>
    <property type="match status" value="1"/>
</dbReference>
<dbReference type="OrthoDB" id="981203at2"/>
<organism evidence="2 3">
    <name type="scientific">Pseudooceanicola atlanticus</name>
    <dbReference type="NCBI Taxonomy" id="1461694"/>
    <lineage>
        <taxon>Bacteria</taxon>
        <taxon>Pseudomonadati</taxon>
        <taxon>Pseudomonadota</taxon>
        <taxon>Alphaproteobacteria</taxon>
        <taxon>Rhodobacterales</taxon>
        <taxon>Paracoccaceae</taxon>
        <taxon>Pseudooceanicola</taxon>
    </lineage>
</organism>
<dbReference type="eggNOG" id="COG1060">
    <property type="taxonomic scope" value="Bacteria"/>
</dbReference>
<dbReference type="InterPro" id="IPR038158">
    <property type="entry name" value="H-NOX_domain_sf"/>
</dbReference>
<name>A0A0A0EGW1_9RHOB</name>
<protein>
    <submittedName>
        <fullName evidence="2">Heme NO-binding protein</fullName>
    </submittedName>
</protein>
<dbReference type="Gene3D" id="3.90.1520.10">
    <property type="entry name" value="H-NOX domain"/>
    <property type="match status" value="1"/>
</dbReference>
<comment type="caution">
    <text evidence="2">The sequence shown here is derived from an EMBL/GenBank/DDBJ whole genome shotgun (WGS) entry which is preliminary data.</text>
</comment>
<dbReference type="STRING" id="1461694.ATO9_12215"/>
<gene>
    <name evidence="2" type="ORF">ATO9_12215</name>
</gene>
<evidence type="ECO:0000313" key="2">
    <source>
        <dbReference type="EMBL" id="KGM48402.1"/>
    </source>
</evidence>
<sequence>MHGLMNRAIQCFVRDTYGPDIWQAVVRRAGLAFPDFEAMLIYEDKITVAVLDAISVELVKPRAVLLEDLGTYLVSDPNVEALRRLLRFAGICYEDFLHSLDDLPGRAQLAVSDLILPQLELRAQADGRFVLSVDSARMGIGPGFGHVMVGILRAMADDYGALVMLDHRGVTQGREEIEITLVEAAFAEGRRFELGARSG</sequence>
<feature type="domain" description="Heme NO-binding" evidence="1">
    <location>
        <begin position="2"/>
        <end position="161"/>
    </location>
</feature>
<dbReference type="AlphaFoldDB" id="A0A0A0EGW1"/>
<dbReference type="SUPFAM" id="SSF111126">
    <property type="entry name" value="Ligand-binding domain in the NO signalling and Golgi transport"/>
    <property type="match status" value="1"/>
</dbReference>
<dbReference type="InterPro" id="IPR011644">
    <property type="entry name" value="Heme_NO-bd"/>
</dbReference>